<reference evidence="4 5" key="1">
    <citation type="submission" date="2014-07" db="EMBL/GenBank/DDBJ databases">
        <authorList>
            <person name="Zhang J.E."/>
            <person name="Yang H."/>
            <person name="Guo J."/>
            <person name="Deng Z."/>
            <person name="Luo H."/>
            <person name="Luo M."/>
            <person name="Zhao B."/>
        </authorList>
    </citation>
    <scope>NUCLEOTIDE SEQUENCE [LARGE SCALE GENOMIC DNA]</scope>
    <source>
        <strain evidence="4 5">1CP</strain>
        <plasmid evidence="5">Plasmid pr1cp1</plasmid>
    </source>
</reference>
<dbReference type="RefSeq" id="WP_065493664.1">
    <property type="nucleotide sequence ID" value="NZ_CP009112.1"/>
</dbReference>
<accession>A0A1B1KI46</accession>
<gene>
    <name evidence="4" type="ORF">R1CP_38155</name>
</gene>
<keyword evidence="4" id="KW-0614">Plasmid</keyword>
<organism evidence="4 5">
    <name type="scientific">Rhodococcus opacus</name>
    <name type="common">Nocardia opaca</name>
    <dbReference type="NCBI Taxonomy" id="37919"/>
    <lineage>
        <taxon>Bacteria</taxon>
        <taxon>Bacillati</taxon>
        <taxon>Actinomycetota</taxon>
        <taxon>Actinomycetes</taxon>
        <taxon>Mycobacteriales</taxon>
        <taxon>Nocardiaceae</taxon>
        <taxon>Rhodococcus</taxon>
    </lineage>
</organism>
<dbReference type="Proteomes" id="UP000186108">
    <property type="component" value="Plasmid pR1CP1"/>
</dbReference>
<dbReference type="PRINTS" id="PR00080">
    <property type="entry name" value="SDRFAMILY"/>
</dbReference>
<dbReference type="PANTHER" id="PTHR42760">
    <property type="entry name" value="SHORT-CHAIN DEHYDROGENASES/REDUCTASES FAMILY MEMBER"/>
    <property type="match status" value="1"/>
</dbReference>
<dbReference type="AlphaFoldDB" id="A0A1B1KI46"/>
<evidence type="ECO:0000259" key="3">
    <source>
        <dbReference type="SMART" id="SM00822"/>
    </source>
</evidence>
<evidence type="ECO:0000313" key="5">
    <source>
        <dbReference type="Proteomes" id="UP000186108"/>
    </source>
</evidence>
<dbReference type="InterPro" id="IPR036291">
    <property type="entry name" value="NAD(P)-bd_dom_sf"/>
</dbReference>
<dbReference type="SMART" id="SM00822">
    <property type="entry name" value="PKS_KR"/>
    <property type="match status" value="1"/>
</dbReference>
<evidence type="ECO:0000313" key="4">
    <source>
        <dbReference type="EMBL" id="ANS32230.1"/>
    </source>
</evidence>
<dbReference type="PANTHER" id="PTHR42760:SF133">
    <property type="entry name" value="3-OXOACYL-[ACYL-CARRIER-PROTEIN] REDUCTASE"/>
    <property type="match status" value="1"/>
</dbReference>
<proteinExistence type="inferred from homology"/>
<dbReference type="InterPro" id="IPR002347">
    <property type="entry name" value="SDR_fam"/>
</dbReference>
<sequence>MSIIVTGAAGGIGRAITVALARSGNAVIAADLSQDAVDNVAEAIQSDGGTALGVPLDVTDPQSRQGVIDACADQFGRIDAVVNCAGVLRDARAHNLDPEMMAWLLEVNLTGPLDLARRALPHLKHRGGSIVNIASRAWLGTYGSTAYSAAKGGLVGASRSLALELGPHGITVNCVAPGFIETAMTTQLPDAVRERSIAAIPVGRPGHPDDVARVVRYLVEDAPYTTGQVLVVCGGRSIGMPMVAAS</sequence>
<dbReference type="Gene3D" id="3.40.50.720">
    <property type="entry name" value="NAD(P)-binding Rossmann-like Domain"/>
    <property type="match status" value="1"/>
</dbReference>
<dbReference type="FunFam" id="3.40.50.720:FF:000084">
    <property type="entry name" value="Short-chain dehydrogenase reductase"/>
    <property type="match status" value="1"/>
</dbReference>
<dbReference type="InterPro" id="IPR057326">
    <property type="entry name" value="KR_dom"/>
</dbReference>
<dbReference type="EMBL" id="CP009112">
    <property type="protein sequence ID" value="ANS32230.1"/>
    <property type="molecule type" value="Genomic_DNA"/>
</dbReference>
<dbReference type="SUPFAM" id="SSF51735">
    <property type="entry name" value="NAD(P)-binding Rossmann-fold domains"/>
    <property type="match status" value="1"/>
</dbReference>
<evidence type="ECO:0000256" key="1">
    <source>
        <dbReference type="ARBA" id="ARBA00006484"/>
    </source>
</evidence>
<dbReference type="PRINTS" id="PR00081">
    <property type="entry name" value="GDHRDH"/>
</dbReference>
<geneLocation type="plasmid" evidence="5">
    <name>pr1cp1</name>
</geneLocation>
<feature type="domain" description="Ketoreductase" evidence="3">
    <location>
        <begin position="1"/>
        <end position="141"/>
    </location>
</feature>
<keyword evidence="2" id="KW-0560">Oxidoreductase</keyword>
<dbReference type="GO" id="GO:0016616">
    <property type="term" value="F:oxidoreductase activity, acting on the CH-OH group of donors, NAD or NADP as acceptor"/>
    <property type="evidence" value="ECO:0007669"/>
    <property type="project" value="TreeGrafter"/>
</dbReference>
<protein>
    <submittedName>
        <fullName evidence="4">Short-chain dehydrogenase/reductase SDR</fullName>
    </submittedName>
</protein>
<comment type="similarity">
    <text evidence="1">Belongs to the short-chain dehydrogenases/reductases (SDR) family.</text>
</comment>
<dbReference type="Pfam" id="PF13561">
    <property type="entry name" value="adh_short_C2"/>
    <property type="match status" value="1"/>
</dbReference>
<evidence type="ECO:0000256" key="2">
    <source>
        <dbReference type="ARBA" id="ARBA00023002"/>
    </source>
</evidence>
<dbReference type="PATRIC" id="fig|37919.13.peg.8037"/>
<name>A0A1B1KI46_RHOOP</name>